<dbReference type="EMBL" id="CP009438">
    <property type="protein sequence ID" value="AIS02393.1"/>
    <property type="molecule type" value="Genomic_DNA"/>
</dbReference>
<name>A0A089XEL4_STRGA</name>
<sequence>MIGVDAGSGNRLALGVLPQYLMATTEQIHRVIAPEVRIEQTRWRLAKLRAEGAGRPDHPAQAGRTRVWFPTAYGVAASRRPGPTRA</sequence>
<keyword evidence="2" id="KW-1185">Reference proteome</keyword>
<protein>
    <submittedName>
        <fullName evidence="1">Uncharacterized protein</fullName>
    </submittedName>
</protein>
<reference evidence="2" key="1">
    <citation type="journal article" date="2015" name="J. Biotechnol.">
        <title>Complete genome sequence of the actinobacterium Streptomyces glaucescens GLA.O (DSM 40922) consisting of a linear chromosome and one linear plasmid.</title>
        <authorList>
            <person name="Ortseifen V."/>
            <person name="Winkler A."/>
            <person name="Albersmeier A."/>
            <person name="Wendler S."/>
            <person name="Puhler A."/>
            <person name="Kalinowski J."/>
            <person name="Ruckert C."/>
        </authorList>
    </citation>
    <scope>NUCLEOTIDE SEQUENCE [LARGE SCALE GENOMIC DNA]</scope>
    <source>
        <strain evidence="2">DSM 40922 / GLA O</strain>
    </source>
</reference>
<gene>
    <name evidence="1" type="ORF">SGLAU_32295</name>
</gene>
<dbReference type="AlphaFoldDB" id="A0A089XEL4"/>
<accession>A0A089XEL4</accession>
<dbReference type="HOGENOM" id="CLU_2496560_0_0_11"/>
<proteinExistence type="predicted"/>
<dbReference type="Proteomes" id="UP000029482">
    <property type="component" value="Chromosome"/>
</dbReference>
<dbReference type="RefSeq" id="WP_244315302.1">
    <property type="nucleotide sequence ID" value="NZ_CP009438.1"/>
</dbReference>
<evidence type="ECO:0000313" key="1">
    <source>
        <dbReference type="EMBL" id="AIS02393.1"/>
    </source>
</evidence>
<organism evidence="1 2">
    <name type="scientific">Streptomyces glaucescens</name>
    <dbReference type="NCBI Taxonomy" id="1907"/>
    <lineage>
        <taxon>Bacteria</taxon>
        <taxon>Bacillati</taxon>
        <taxon>Actinomycetota</taxon>
        <taxon>Actinomycetes</taxon>
        <taxon>Kitasatosporales</taxon>
        <taxon>Streptomycetaceae</taxon>
        <taxon>Streptomyces</taxon>
    </lineage>
</organism>
<dbReference type="KEGG" id="sgu:SGLAU_32295"/>
<evidence type="ECO:0000313" key="2">
    <source>
        <dbReference type="Proteomes" id="UP000029482"/>
    </source>
</evidence>